<evidence type="ECO:0000313" key="6">
    <source>
        <dbReference type="EMBL" id="TGG40891.1"/>
    </source>
</evidence>
<dbReference type="Pfam" id="PF04616">
    <property type="entry name" value="Glyco_hydro_43"/>
    <property type="match status" value="1"/>
</dbReference>
<keyword evidence="4" id="KW-0732">Signal</keyword>
<accession>A0A4Z0V7Y1</accession>
<keyword evidence="7" id="KW-1185">Reference proteome</keyword>
<protein>
    <submittedName>
        <fullName evidence="6">Glycoside hydrolase</fullName>
    </submittedName>
</protein>
<evidence type="ECO:0000256" key="3">
    <source>
        <dbReference type="ARBA" id="ARBA00023295"/>
    </source>
</evidence>
<dbReference type="AlphaFoldDB" id="A0A4Z0V7Y1"/>
<evidence type="ECO:0000256" key="4">
    <source>
        <dbReference type="SAM" id="SignalP"/>
    </source>
</evidence>
<dbReference type="InterPro" id="IPR006710">
    <property type="entry name" value="Glyco_hydro_43"/>
</dbReference>
<gene>
    <name evidence="6" type="ORF">EZ315_09530</name>
</gene>
<evidence type="ECO:0000256" key="2">
    <source>
        <dbReference type="ARBA" id="ARBA00022801"/>
    </source>
</evidence>
<evidence type="ECO:0000259" key="5">
    <source>
        <dbReference type="Pfam" id="PF17851"/>
    </source>
</evidence>
<dbReference type="CDD" id="cd09001">
    <property type="entry name" value="GH43_FsAxh1-like"/>
    <property type="match status" value="1"/>
</dbReference>
<dbReference type="SUPFAM" id="SSF75005">
    <property type="entry name" value="Arabinanase/levansucrase/invertase"/>
    <property type="match status" value="1"/>
</dbReference>
<dbReference type="InterPro" id="IPR013320">
    <property type="entry name" value="ConA-like_dom_sf"/>
</dbReference>
<evidence type="ECO:0000256" key="1">
    <source>
        <dbReference type="ARBA" id="ARBA00009865"/>
    </source>
</evidence>
<dbReference type="Pfam" id="PF17851">
    <property type="entry name" value="GH43_C2"/>
    <property type="match status" value="1"/>
</dbReference>
<proteinExistence type="inferred from homology"/>
<organism evidence="6 7">
    <name type="scientific">Duncaniella freteri</name>
    <dbReference type="NCBI Taxonomy" id="2530391"/>
    <lineage>
        <taxon>Bacteria</taxon>
        <taxon>Pseudomonadati</taxon>
        <taxon>Bacteroidota</taxon>
        <taxon>Bacteroidia</taxon>
        <taxon>Bacteroidales</taxon>
        <taxon>Muribaculaceae</taxon>
        <taxon>Duncaniella</taxon>
    </lineage>
</organism>
<dbReference type="GO" id="GO:0005975">
    <property type="term" value="P:carbohydrate metabolic process"/>
    <property type="evidence" value="ECO:0007669"/>
    <property type="project" value="InterPro"/>
</dbReference>
<name>A0A4Z0V7Y1_9BACT</name>
<reference evidence="6 7" key="1">
    <citation type="submission" date="2019-02" db="EMBL/GenBank/DDBJ databases">
        <title>Isolation and identification of novel species under the genus Muribaculum.</title>
        <authorList>
            <person name="Miyake S."/>
            <person name="Ding Y."/>
            <person name="Low A."/>
            <person name="Soh M."/>
            <person name="Seedorf H."/>
        </authorList>
    </citation>
    <scope>NUCLEOTIDE SEQUENCE [LARGE SCALE GENOMIC DNA]</scope>
    <source>
        <strain evidence="6 7">TLL-A3</strain>
    </source>
</reference>
<feature type="chain" id="PRO_5021428815" evidence="4">
    <location>
        <begin position="25"/>
        <end position="610"/>
    </location>
</feature>
<dbReference type="Gene3D" id="2.60.120.200">
    <property type="match status" value="1"/>
</dbReference>
<dbReference type="PANTHER" id="PTHR42812">
    <property type="entry name" value="BETA-XYLOSIDASE"/>
    <property type="match status" value="1"/>
</dbReference>
<feature type="signal peptide" evidence="4">
    <location>
        <begin position="1"/>
        <end position="24"/>
    </location>
</feature>
<dbReference type="SUPFAM" id="SSF49899">
    <property type="entry name" value="Concanavalin A-like lectins/glucanases"/>
    <property type="match status" value="1"/>
</dbReference>
<sequence length="610" mass="68848">MNPVKLICSVFGMLLATSTCPARCAASTIIAETTYPASDLGNGTFRNPVIWADVPDLCVIRVDSTYYMVSTTMHMSPGIPVMRSYDLVNWEIINYCYPQLETTDAFALKNGKNDYAAGSWASNIRYDKTLKRFFVITACQSTGKSYIFSTSDIVNGPWHRNDIEKCYDPGLLLEGPERGNRRWVLYGQQRECYREIFVDEKTFDVTLGPEMLWKEDCDHEGRPDVWVEGAQSLMIGNEIYLFMISLRDGRTQIVWRGKDINDPDSWQVRRVFYKGQIINVYGTEVMPSSGIAQGAIVDTPDGKWYALLFQDNGAVGRIPVLIPVTWTDDGWPVLGNNGETVNEILPKPGDRNAVGTTDIVTSDNFDNGTRRLIIREEDTNSPVTSGITIKDLNKIISDNAGNTTAIDSVIAMNEYGYNGSNLKLQWQWNHNPNNNLWSLTDRKGWLRLKGGIRANNIREARNTLTQRTFGPQSSAVTYIDASGMKDGDYAGLTLFANRYGYIGITMRDGTRYIQMRRATAKDDAGGKVIAESPLKSDKVYLKADCDFGYDKRDTATFSYSMDGKSWTRLGDTLKMVYEWPDFMGYRFGLFYYPTCNLGGHADFDYFRVSY</sequence>
<keyword evidence="2 6" id="KW-0378">Hydrolase</keyword>
<dbReference type="PANTHER" id="PTHR42812:SF15">
    <property type="entry name" value="HYDROLASE, PUTATIVE (AFU_ORTHOLOGUE AFUA_2G00930)-RELATED"/>
    <property type="match status" value="1"/>
</dbReference>
<dbReference type="InterPro" id="IPR023296">
    <property type="entry name" value="Glyco_hydro_beta-prop_sf"/>
</dbReference>
<comment type="caution">
    <text evidence="6">The sequence shown here is derived from an EMBL/GenBank/DDBJ whole genome shotgun (WGS) entry which is preliminary data.</text>
</comment>
<dbReference type="Gene3D" id="2.115.10.20">
    <property type="entry name" value="Glycosyl hydrolase domain, family 43"/>
    <property type="match status" value="1"/>
</dbReference>
<dbReference type="Proteomes" id="UP000297635">
    <property type="component" value="Unassembled WGS sequence"/>
</dbReference>
<evidence type="ECO:0000313" key="7">
    <source>
        <dbReference type="Proteomes" id="UP000297635"/>
    </source>
</evidence>
<comment type="similarity">
    <text evidence="1">Belongs to the glycosyl hydrolase 43 family.</text>
</comment>
<dbReference type="EMBL" id="SJSA01000001">
    <property type="protein sequence ID" value="TGG40891.1"/>
    <property type="molecule type" value="Genomic_DNA"/>
</dbReference>
<dbReference type="GO" id="GO:0004553">
    <property type="term" value="F:hydrolase activity, hydrolyzing O-glycosyl compounds"/>
    <property type="evidence" value="ECO:0007669"/>
    <property type="project" value="InterPro"/>
</dbReference>
<dbReference type="InterPro" id="IPR041542">
    <property type="entry name" value="GH43_C2"/>
</dbReference>
<keyword evidence="3" id="KW-0326">Glycosidase</keyword>
<dbReference type="InterPro" id="IPR051795">
    <property type="entry name" value="Glycosyl_Hydrlase_43"/>
</dbReference>
<feature type="domain" description="Beta-xylosidase C-terminal Concanavalin A-like" evidence="5">
    <location>
        <begin position="417"/>
        <end position="608"/>
    </location>
</feature>